<dbReference type="GeneID" id="66060390"/>
<evidence type="ECO:0000313" key="5">
    <source>
        <dbReference type="WBParaSite" id="Bm9192.1"/>
    </source>
</evidence>
<gene>
    <name evidence="2 5" type="primary">Bm9192</name>
    <name evidence="3" type="ORF">BM_BM9192</name>
    <name evidence="2" type="ORF">BM_Bm9192</name>
</gene>
<proteinExistence type="predicted"/>
<dbReference type="EMBL" id="LN856865">
    <property type="protein sequence ID" value="CDP93128.1"/>
    <property type="molecule type" value="Genomic_DNA"/>
</dbReference>
<evidence type="ECO:0000313" key="3">
    <source>
        <dbReference type="EMBL" id="VIO87316.1"/>
    </source>
</evidence>
<sequence length="165" mass="18101">MIHLENQNSQQFYENDPWEESGDISSTTVVREIHVKNRSTYAVQLLVQCGDTNMRSGNQTDETEAEIQYSTCCSPGGVVTYRLVQTDGCGARKRGTSIDVGEVRRGASTALSVAVPLHCIYLSVQLDLIEGHPSESEFSSLSCAVVKMLANCLNDDSCAFDSWLL</sequence>
<keyword evidence="4" id="KW-1185">Reference proteome</keyword>
<protein>
    <submittedName>
        <fullName evidence="2 5">Bm9192, isoform a</fullName>
    </submittedName>
</protein>
<dbReference type="KEGG" id="bmy:BM_BM9192"/>
<reference evidence="2 4" key="1">
    <citation type="journal article" date="2007" name="Science">
        <title>Draft genome of the filarial nematode parasite Brugia malayi.</title>
        <authorList>
            <person name="Ghedin E."/>
            <person name="Wang S."/>
            <person name="Spiro D."/>
            <person name="Caler E."/>
            <person name="Zhao Q."/>
            <person name="Crabtree J."/>
            <person name="Allen J.E."/>
            <person name="Delcher A.L."/>
            <person name="Guiliano D.B."/>
            <person name="Miranda-Saavedra D."/>
            <person name="Angiuoli S.V."/>
            <person name="Creasy T."/>
            <person name="Amedeo P."/>
            <person name="Haas B."/>
            <person name="El-Sayed N.M."/>
            <person name="Wortman J.R."/>
            <person name="Feldblyum T."/>
            <person name="Tallon L."/>
            <person name="Schatz M."/>
            <person name="Shumway M."/>
            <person name="Koo H."/>
            <person name="Salzberg S.L."/>
            <person name="Schobel S."/>
            <person name="Pertea M."/>
            <person name="Pop M."/>
            <person name="White O."/>
            <person name="Barton G.J."/>
            <person name="Carlow C.K."/>
            <person name="Crawford M.J."/>
            <person name="Daub J."/>
            <person name="Dimmic M.W."/>
            <person name="Estes C.F."/>
            <person name="Foster J.M."/>
            <person name="Ganatra M."/>
            <person name="Gregory W.F."/>
            <person name="Johnson N.M."/>
            <person name="Jin J."/>
            <person name="Komuniecki R."/>
            <person name="Korf I."/>
            <person name="Kumar S."/>
            <person name="Laney S."/>
            <person name="Li B.W."/>
            <person name="Li W."/>
            <person name="Lindblom T.H."/>
            <person name="Lustigman S."/>
            <person name="Ma D."/>
            <person name="Maina C.V."/>
            <person name="Martin D.M."/>
            <person name="McCarter J.P."/>
            <person name="McReynolds L."/>
            <person name="Mitreva M."/>
            <person name="Nutman T.B."/>
            <person name="Parkinson J."/>
            <person name="Peregrin-Alvarez J.M."/>
            <person name="Poole C."/>
            <person name="Ren Q."/>
            <person name="Saunders L."/>
            <person name="Sluder A.E."/>
            <person name="Smith K."/>
            <person name="Stanke M."/>
            <person name="Unnasch T.R."/>
            <person name="Ware J."/>
            <person name="Wei A.D."/>
            <person name="Weil G."/>
            <person name="Williams D.J."/>
            <person name="Zhang Y."/>
            <person name="Williams S.A."/>
            <person name="Fraser-Liggett C."/>
            <person name="Slatko B."/>
            <person name="Blaxter M.L."/>
            <person name="Scott A.L."/>
        </authorList>
    </citation>
    <scope>NUCLEOTIDE SEQUENCE</scope>
    <source>
        <strain evidence="2 4">FR3</strain>
    </source>
</reference>
<dbReference type="Proteomes" id="UP000006672">
    <property type="component" value="Unassembled WGS sequence"/>
</dbReference>
<dbReference type="WBParaSite" id="Bm9192.1">
    <property type="protein sequence ID" value="Bm9192.1"/>
    <property type="gene ID" value="WBGene00229453"/>
</dbReference>
<evidence type="ECO:0000313" key="4">
    <source>
        <dbReference type="Proteomes" id="UP000006672"/>
    </source>
</evidence>
<evidence type="ECO:0000256" key="1">
    <source>
        <dbReference type="SAM" id="MobiDB-lite"/>
    </source>
</evidence>
<reference evidence="2" key="2">
    <citation type="submission" date="2012-12" db="EMBL/GenBank/DDBJ databases">
        <authorList>
            <consortium name="WormBase Consortium"/>
            <person name="Ghedin E."/>
            <person name="Paulini M."/>
        </authorList>
    </citation>
    <scope>NUCLEOTIDE SEQUENCE</scope>
    <source>
        <strain evidence="2">FR3</strain>
    </source>
</reference>
<feature type="region of interest" description="Disordered" evidence="1">
    <location>
        <begin position="1"/>
        <end position="24"/>
    </location>
</feature>
<feature type="compositionally biased region" description="Polar residues" evidence="1">
    <location>
        <begin position="1"/>
        <end position="13"/>
    </location>
</feature>
<reference evidence="3" key="3">
    <citation type="submission" date="2019-04" db="EMBL/GenBank/DDBJ databases">
        <authorList>
            <person name="Howe K."/>
            <person name="Paulini M."/>
            <person name="Williams G."/>
        </authorList>
    </citation>
    <scope>NUCLEOTIDE SEQUENCE [LARGE SCALE GENOMIC DNA]</scope>
    <source>
        <strain evidence="3">FR3</strain>
    </source>
</reference>
<dbReference type="CTD" id="66060390"/>
<accession>A0A4E9ESZ3</accession>
<organism evidence="4 5">
    <name type="scientific">Brugia malayi</name>
    <name type="common">Filarial nematode worm</name>
    <dbReference type="NCBI Taxonomy" id="6279"/>
    <lineage>
        <taxon>Eukaryota</taxon>
        <taxon>Metazoa</taxon>
        <taxon>Ecdysozoa</taxon>
        <taxon>Nematoda</taxon>
        <taxon>Chromadorea</taxon>
        <taxon>Rhabditida</taxon>
        <taxon>Spirurina</taxon>
        <taxon>Spiruromorpha</taxon>
        <taxon>Filarioidea</taxon>
        <taxon>Onchocercidae</taxon>
        <taxon>Brugia</taxon>
    </lineage>
</organism>
<name>A0A1P6CF92_BRUMA</name>
<dbReference type="AlphaFoldDB" id="A0A1P6CF92"/>
<accession>A0A1P6CF92</accession>
<evidence type="ECO:0000313" key="2">
    <source>
        <dbReference type="EMBL" id="CDP93128.1"/>
    </source>
</evidence>
<reference evidence="5" key="4">
    <citation type="submission" date="2019-12" db="UniProtKB">
        <authorList>
            <consortium name="WormBaseParasite"/>
        </authorList>
    </citation>
    <scope>IDENTIFICATION</scope>
</reference>
<dbReference type="EMBL" id="CAAKNF010000196">
    <property type="protein sequence ID" value="VIO87316.1"/>
    <property type="molecule type" value="Genomic_DNA"/>
</dbReference>
<dbReference type="RefSeq" id="XP_042930082.1">
    <property type="nucleotide sequence ID" value="XM_043074148.1"/>
</dbReference>